<dbReference type="CDD" id="cd00364">
    <property type="entry name" value="Ribosomal_uS17"/>
    <property type="match status" value="1"/>
</dbReference>
<keyword evidence="3 6" id="KW-0694">RNA-binding</keyword>
<comment type="caution">
    <text evidence="7">The sequence shown here is derived from an EMBL/GenBank/DDBJ whole genome shotgun (WGS) entry which is preliminary data.</text>
</comment>
<comment type="subunit">
    <text evidence="6">Part of the 30S ribosomal subunit.</text>
</comment>
<sequence length="82" mass="9378">MNNPIKHRQSLRGRVVSVSPDKTAVVEVVRYIKHPKYKKYFKRSKKYSAHAAGDRPKVGETVVLESSRPVSKTKKWIVVSNT</sequence>
<evidence type="ECO:0000256" key="3">
    <source>
        <dbReference type="ARBA" id="ARBA00022884"/>
    </source>
</evidence>
<evidence type="ECO:0000313" key="8">
    <source>
        <dbReference type="Proteomes" id="UP000177486"/>
    </source>
</evidence>
<gene>
    <name evidence="6" type="primary">rpsQ</name>
    <name evidence="7" type="ORF">A2931_01920</name>
</gene>
<keyword evidence="4 6" id="KW-0689">Ribosomal protein</keyword>
<dbReference type="PRINTS" id="PR00973">
    <property type="entry name" value="RIBOSOMALS17"/>
</dbReference>
<dbReference type="EMBL" id="MHMQ01000014">
    <property type="protein sequence ID" value="OGZ30739.1"/>
    <property type="molecule type" value="Genomic_DNA"/>
</dbReference>
<dbReference type="HAMAP" id="MF_01345_B">
    <property type="entry name" value="Ribosomal_uS17_B"/>
    <property type="match status" value="1"/>
</dbReference>
<dbReference type="GO" id="GO:0006412">
    <property type="term" value="P:translation"/>
    <property type="evidence" value="ECO:0007669"/>
    <property type="project" value="UniProtKB-UniRule"/>
</dbReference>
<protein>
    <recommendedName>
        <fullName evidence="6">Small ribosomal subunit protein uS17</fullName>
    </recommendedName>
</protein>
<dbReference type="SUPFAM" id="SSF50249">
    <property type="entry name" value="Nucleic acid-binding proteins"/>
    <property type="match status" value="1"/>
</dbReference>
<keyword evidence="5 6" id="KW-0687">Ribonucleoprotein</keyword>
<evidence type="ECO:0000256" key="4">
    <source>
        <dbReference type="ARBA" id="ARBA00022980"/>
    </source>
</evidence>
<name>A0A1G2EY59_9BACT</name>
<proteinExistence type="inferred from homology"/>
<dbReference type="GO" id="GO:0022627">
    <property type="term" value="C:cytosolic small ribosomal subunit"/>
    <property type="evidence" value="ECO:0007669"/>
    <property type="project" value="TreeGrafter"/>
</dbReference>
<dbReference type="Pfam" id="PF00366">
    <property type="entry name" value="Ribosomal_S17"/>
    <property type="match status" value="1"/>
</dbReference>
<dbReference type="Proteomes" id="UP000177486">
    <property type="component" value="Unassembled WGS sequence"/>
</dbReference>
<dbReference type="PANTHER" id="PTHR10744">
    <property type="entry name" value="40S RIBOSOMAL PROTEIN S11 FAMILY MEMBER"/>
    <property type="match status" value="1"/>
</dbReference>
<dbReference type="GO" id="GO:0003735">
    <property type="term" value="F:structural constituent of ribosome"/>
    <property type="evidence" value="ECO:0007669"/>
    <property type="project" value="InterPro"/>
</dbReference>
<evidence type="ECO:0000256" key="1">
    <source>
        <dbReference type="ARBA" id="ARBA00010254"/>
    </source>
</evidence>
<dbReference type="InterPro" id="IPR019984">
    <property type="entry name" value="Ribosomal_uS17_bact/chlr"/>
</dbReference>
<evidence type="ECO:0000313" key="7">
    <source>
        <dbReference type="EMBL" id="OGZ30739.1"/>
    </source>
</evidence>
<comment type="function">
    <text evidence="6">One of the primary rRNA binding proteins, it binds specifically to the 5'-end of 16S ribosomal RNA.</text>
</comment>
<accession>A0A1G2EY59</accession>
<dbReference type="AlphaFoldDB" id="A0A1G2EY59"/>
<comment type="similarity">
    <text evidence="1 6">Belongs to the universal ribosomal protein uS17 family.</text>
</comment>
<evidence type="ECO:0000256" key="2">
    <source>
        <dbReference type="ARBA" id="ARBA00022730"/>
    </source>
</evidence>
<dbReference type="GO" id="GO:0019843">
    <property type="term" value="F:rRNA binding"/>
    <property type="evidence" value="ECO:0007669"/>
    <property type="project" value="UniProtKB-UniRule"/>
</dbReference>
<dbReference type="InterPro" id="IPR012340">
    <property type="entry name" value="NA-bd_OB-fold"/>
</dbReference>
<dbReference type="Gene3D" id="2.40.50.140">
    <property type="entry name" value="Nucleic acid-binding proteins"/>
    <property type="match status" value="1"/>
</dbReference>
<dbReference type="PANTHER" id="PTHR10744:SF1">
    <property type="entry name" value="SMALL RIBOSOMAL SUBUNIT PROTEIN US17M"/>
    <property type="match status" value="1"/>
</dbReference>
<dbReference type="InterPro" id="IPR000266">
    <property type="entry name" value="Ribosomal_uS17"/>
</dbReference>
<dbReference type="NCBIfam" id="NF004123">
    <property type="entry name" value="PRK05610.1"/>
    <property type="match status" value="1"/>
</dbReference>
<evidence type="ECO:0000256" key="6">
    <source>
        <dbReference type="HAMAP-Rule" id="MF_01345"/>
    </source>
</evidence>
<reference evidence="7 8" key="1">
    <citation type="journal article" date="2016" name="Nat. Commun.">
        <title>Thousands of microbial genomes shed light on interconnected biogeochemical processes in an aquifer system.</title>
        <authorList>
            <person name="Anantharaman K."/>
            <person name="Brown C.T."/>
            <person name="Hug L.A."/>
            <person name="Sharon I."/>
            <person name="Castelle C.J."/>
            <person name="Probst A.J."/>
            <person name="Thomas B.C."/>
            <person name="Singh A."/>
            <person name="Wilkins M.J."/>
            <person name="Karaoz U."/>
            <person name="Brodie E.L."/>
            <person name="Williams K.H."/>
            <person name="Hubbard S.S."/>
            <person name="Banfield J.F."/>
        </authorList>
    </citation>
    <scope>NUCLEOTIDE SEQUENCE [LARGE SCALE GENOMIC DNA]</scope>
</reference>
<keyword evidence="2 6" id="KW-0699">rRNA-binding</keyword>
<evidence type="ECO:0000256" key="5">
    <source>
        <dbReference type="ARBA" id="ARBA00023274"/>
    </source>
</evidence>
<organism evidence="7 8">
    <name type="scientific">Candidatus Niyogibacteria bacterium RIFCSPLOWO2_01_FULL_45_48</name>
    <dbReference type="NCBI Taxonomy" id="1801724"/>
    <lineage>
        <taxon>Bacteria</taxon>
        <taxon>Candidatus Niyogiibacteriota</taxon>
    </lineage>
</organism>